<reference evidence="5 6" key="1">
    <citation type="journal article" date="1999" name="Nature">
        <title>Evidence for lateral gene transfer between Archaea and Bacteria from genome sequence of Thermotoga maritima.</title>
        <authorList>
            <person name="Nelson K.E."/>
            <person name="Clayton R.A."/>
            <person name="Gill S.R."/>
            <person name="Gwinn M.L."/>
            <person name="Dodson R.J."/>
            <person name="Haft D.H."/>
            <person name="Hickey E.K."/>
            <person name="Peterson J.D."/>
            <person name="Nelson W.C."/>
            <person name="Ketchum K.A."/>
            <person name="McDonald L."/>
            <person name="Utterback T.R."/>
            <person name="Malek J.A."/>
            <person name="Linher K.D."/>
            <person name="Garrett M.M."/>
            <person name="Stewart A.M."/>
            <person name="Cotton M.D."/>
            <person name="Pratt M.S."/>
            <person name="Phillips C.A."/>
            <person name="Richardson D."/>
            <person name="Heidelberg J."/>
            <person name="Sutton G.G."/>
            <person name="Fleischmann R.D."/>
            <person name="White O."/>
            <person name="Salzberg S.L."/>
            <person name="Smith H.O."/>
            <person name="Venter J.C."/>
            <person name="Fraser C.M."/>
        </authorList>
    </citation>
    <scope>NUCLEOTIDE SEQUENCE [LARGE SCALE GENOMIC DNA]</scope>
    <source>
        <strain evidence="6">ATCC 43589 / DSM 3109 / JCM 10099 / NBRC 100826 / MSB8</strain>
    </source>
</reference>
<dbReference type="InterPro" id="IPR013123">
    <property type="entry name" value="SpoU_subst-bd"/>
</dbReference>
<dbReference type="PATRIC" id="fig|243274.17.peg.1749"/>
<dbReference type="FunCoup" id="Q9X263">
    <property type="interactions" value="327"/>
</dbReference>
<accession>G4FGC7</accession>
<accession>Q9X263</accession>
<dbReference type="GO" id="GO:0006396">
    <property type="term" value="P:RNA processing"/>
    <property type="evidence" value="ECO:0007669"/>
    <property type="project" value="InterPro"/>
</dbReference>
<dbReference type="AlphaFoldDB" id="Q9X263"/>
<dbReference type="GO" id="GO:0032259">
    <property type="term" value="P:methylation"/>
    <property type="evidence" value="ECO:0007669"/>
    <property type="project" value="UniProtKB-KW"/>
</dbReference>
<dbReference type="RefSeq" id="WP_004082265.1">
    <property type="nucleotide sequence ID" value="NC_000853.1"/>
</dbReference>
<dbReference type="CDD" id="cd18103">
    <property type="entry name" value="SpoU-like_RlmB"/>
    <property type="match status" value="1"/>
</dbReference>
<proteinExistence type="inferred from homology"/>
<keyword evidence="6" id="KW-1185">Reference proteome</keyword>
<dbReference type="PANTHER" id="PTHR46429:SF1">
    <property type="entry name" value="23S RRNA (GUANOSINE-2'-O-)-METHYLTRANSFERASE RLMB"/>
    <property type="match status" value="1"/>
</dbReference>
<evidence type="ECO:0000259" key="4">
    <source>
        <dbReference type="SMART" id="SM00967"/>
    </source>
</evidence>
<dbReference type="InterPro" id="IPR001537">
    <property type="entry name" value="SpoU_MeTrfase"/>
</dbReference>
<keyword evidence="3" id="KW-0808">Transferase</keyword>
<dbReference type="KEGG" id="tmw:THMA_1783"/>
<protein>
    <recommendedName>
        <fullName evidence="4">RNA 2-O ribose methyltransferase substrate binding domain-containing protein</fullName>
    </recommendedName>
</protein>
<dbReference type="InterPro" id="IPR029028">
    <property type="entry name" value="Alpha/beta_knot_MTases"/>
</dbReference>
<dbReference type="SMART" id="SM00967">
    <property type="entry name" value="SpoU_sub_bind"/>
    <property type="match status" value="1"/>
</dbReference>
<dbReference type="InterPro" id="IPR004441">
    <property type="entry name" value="rRNA_MeTrfase_TrmH"/>
</dbReference>
<comment type="similarity">
    <text evidence="1">Belongs to the class IV-like SAM-binding methyltransferase superfamily. RNA methyltransferase TrmH family.</text>
</comment>
<dbReference type="EMBL" id="AE000512">
    <property type="protein sequence ID" value="AAD36806.1"/>
    <property type="molecule type" value="Genomic_DNA"/>
</dbReference>
<organism evidence="5 6">
    <name type="scientific">Thermotoga maritima (strain ATCC 43589 / DSM 3109 / JCM 10099 / NBRC 100826 / MSB8)</name>
    <dbReference type="NCBI Taxonomy" id="243274"/>
    <lineage>
        <taxon>Bacteria</taxon>
        <taxon>Thermotogati</taxon>
        <taxon>Thermotogota</taxon>
        <taxon>Thermotogae</taxon>
        <taxon>Thermotogales</taxon>
        <taxon>Thermotogaceae</taxon>
        <taxon>Thermotoga</taxon>
    </lineage>
</organism>
<dbReference type="GO" id="GO:0008173">
    <property type="term" value="F:RNA methyltransferase activity"/>
    <property type="evidence" value="ECO:0000318"/>
    <property type="project" value="GO_Central"/>
</dbReference>
<evidence type="ECO:0000256" key="2">
    <source>
        <dbReference type="ARBA" id="ARBA00022603"/>
    </source>
</evidence>
<dbReference type="InParanoid" id="Q9X263"/>
<dbReference type="GO" id="GO:0005829">
    <property type="term" value="C:cytosol"/>
    <property type="evidence" value="ECO:0000318"/>
    <property type="project" value="GO_Central"/>
</dbReference>
<dbReference type="Proteomes" id="UP000008183">
    <property type="component" value="Chromosome"/>
</dbReference>
<feature type="domain" description="RNA 2-O ribose methyltransferase substrate binding" evidence="4">
    <location>
        <begin position="2"/>
        <end position="78"/>
    </location>
</feature>
<dbReference type="FunFam" id="3.40.1280.10:FF:000008">
    <property type="entry name" value="Group 3 RNA methyltransferase TrmH"/>
    <property type="match status" value="1"/>
</dbReference>
<dbReference type="OrthoDB" id="9794400at2"/>
<name>Q9X263_THEMA</name>
<dbReference type="GO" id="GO:0003723">
    <property type="term" value="F:RNA binding"/>
    <property type="evidence" value="ECO:0007669"/>
    <property type="project" value="InterPro"/>
</dbReference>
<dbReference type="Pfam" id="PF00588">
    <property type="entry name" value="SpoU_methylase"/>
    <property type="match status" value="1"/>
</dbReference>
<dbReference type="InterPro" id="IPR029064">
    <property type="entry name" value="Ribosomal_eL30-like_sf"/>
</dbReference>
<dbReference type="PaxDb" id="243274-THEMA_05530"/>
<evidence type="ECO:0000256" key="3">
    <source>
        <dbReference type="ARBA" id="ARBA00022679"/>
    </source>
</evidence>
<dbReference type="KEGG" id="tmm:Tmari_1749"/>
<sequence>MRVYGRKILEEALRNNVPIKKVFFQKMKNPGSYFLSLVKEVEKRGIKYSFESEERLKNLSGTKKHQGVVFDIGEYRYSSVEEILEAKTPPLIVLLDQIQDPHNLGAIVRTSVGAGANGIIIPKDKSVKVTETVVKVSAGTVFRARIAVVTNLARTIEELKEKGVWTYASDIDGTPIYEEDFTFPTAFVFGNEGEGIRRLVREKCDRVVTIPMENDIDSLNVSVSVGVVLFEAVRQRRMKGAG</sequence>
<dbReference type="SUPFAM" id="SSF55315">
    <property type="entry name" value="L30e-like"/>
    <property type="match status" value="1"/>
</dbReference>
<dbReference type="SUPFAM" id="SSF75217">
    <property type="entry name" value="alpha/beta knot"/>
    <property type="match status" value="1"/>
</dbReference>
<dbReference type="Gene3D" id="3.30.1330.30">
    <property type="match status" value="1"/>
</dbReference>
<dbReference type="PIR" id="D72218">
    <property type="entry name" value="D72218"/>
</dbReference>
<evidence type="ECO:0000313" key="5">
    <source>
        <dbReference type="EMBL" id="AAD36806.1"/>
    </source>
</evidence>
<dbReference type="KEGG" id="tmi:THEMA_05530"/>
<evidence type="ECO:0000256" key="1">
    <source>
        <dbReference type="ARBA" id="ARBA00007228"/>
    </source>
</evidence>
<gene>
    <name evidence="5" type="ordered locus">TM_1741</name>
</gene>
<dbReference type="PANTHER" id="PTHR46429">
    <property type="entry name" value="23S RRNA (GUANOSINE-2'-O-)-METHYLTRANSFERASE RLMB"/>
    <property type="match status" value="1"/>
</dbReference>
<dbReference type="Gene3D" id="3.40.1280.10">
    <property type="match status" value="1"/>
</dbReference>
<dbReference type="KEGG" id="tma:TM1741"/>
<dbReference type="InterPro" id="IPR029026">
    <property type="entry name" value="tRNA_m1G_MTases_N"/>
</dbReference>
<keyword evidence="2" id="KW-0489">Methyltransferase</keyword>
<dbReference type="NCBIfam" id="TIGR00186">
    <property type="entry name" value="rRNA_methyl_3"/>
    <property type="match status" value="1"/>
</dbReference>
<evidence type="ECO:0000313" key="6">
    <source>
        <dbReference type="Proteomes" id="UP000008183"/>
    </source>
</evidence>
<dbReference type="Pfam" id="PF08032">
    <property type="entry name" value="SpoU_sub_bind"/>
    <property type="match status" value="1"/>
</dbReference>
<dbReference type="EnsemblBacteria" id="AAD36806">
    <property type="protein sequence ID" value="AAD36806"/>
    <property type="gene ID" value="TM_1741"/>
</dbReference>